<reference evidence="9 10" key="1">
    <citation type="submission" date="2020-03" db="EMBL/GenBank/DDBJ databases">
        <authorList>
            <person name="Sun Q."/>
        </authorList>
    </citation>
    <scope>NUCLEOTIDE SEQUENCE [LARGE SCALE GENOMIC DNA]</scope>
    <source>
        <strain evidence="9 10">KACC 21451</strain>
    </source>
</reference>
<comment type="subcellular location">
    <subcellularLocation>
        <location evidence="1">Cell membrane</location>
        <topology evidence="1">Multi-pass membrane protein</topology>
    </subcellularLocation>
</comment>
<dbReference type="InterPro" id="IPR035906">
    <property type="entry name" value="MetI-like_sf"/>
</dbReference>
<dbReference type="SUPFAM" id="SSF161098">
    <property type="entry name" value="MetI-like"/>
    <property type="match status" value="1"/>
</dbReference>
<evidence type="ECO:0000256" key="7">
    <source>
        <dbReference type="SAM" id="Phobius"/>
    </source>
</evidence>
<sequence length="288" mass="33332">MKLFVHYLFRGLCILGGAVLFLSIPRLFYVEEKRLMYGPEFFLGSLQEVTAQILLFNPSSLIHQWMTTSIGERYFYTLQLLGLSLLSMVTGGIILTGAFIIIPRKFQSKMKDMINFSEAVPDLLIIFILQFVVIYMYKETGIKLFRLYGLSEKSYLMPVLAVSLLPSFFMAQFLIKEIELEWEKDYVIFAKSKGLHNLTIYFKHILRNILPMAIIQLRTLIWILLSQLVLVEYLFALQGFTKDMDNIFTKDAPSVIAFCLLLAVPILFVDLLARITDHVYRGKEEVHL</sequence>
<keyword evidence="3" id="KW-1003">Cell membrane</keyword>
<keyword evidence="2" id="KW-0813">Transport</keyword>
<evidence type="ECO:0000256" key="6">
    <source>
        <dbReference type="ARBA" id="ARBA00023136"/>
    </source>
</evidence>
<evidence type="ECO:0000256" key="2">
    <source>
        <dbReference type="ARBA" id="ARBA00022448"/>
    </source>
</evidence>
<organism evidence="9 10">
    <name type="scientific">Mesobacillus selenatarsenatis</name>
    <dbReference type="NCBI Taxonomy" id="388741"/>
    <lineage>
        <taxon>Bacteria</taxon>
        <taxon>Bacillati</taxon>
        <taxon>Bacillota</taxon>
        <taxon>Bacilli</taxon>
        <taxon>Bacillales</taxon>
        <taxon>Bacillaceae</taxon>
        <taxon>Mesobacillus</taxon>
    </lineage>
</organism>
<dbReference type="EMBL" id="JAAVUM010000010">
    <property type="protein sequence ID" value="NKE06665.1"/>
    <property type="molecule type" value="Genomic_DNA"/>
</dbReference>
<feature type="domain" description="ABC transmembrane type-1" evidence="8">
    <location>
        <begin position="102"/>
        <end position="277"/>
    </location>
</feature>
<evidence type="ECO:0000313" key="9">
    <source>
        <dbReference type="EMBL" id="NKE06665.1"/>
    </source>
</evidence>
<dbReference type="GO" id="GO:0005886">
    <property type="term" value="C:plasma membrane"/>
    <property type="evidence" value="ECO:0007669"/>
    <property type="project" value="UniProtKB-SubCell"/>
</dbReference>
<dbReference type="PANTHER" id="PTHR30465:SF44">
    <property type="entry name" value="ABC-TYPE DIPEPTIDE_OLIGOPEPTIDE TRANSPORT SYSTEM, PERMEASE COMPONENT"/>
    <property type="match status" value="1"/>
</dbReference>
<dbReference type="RefSeq" id="WP_167833085.1">
    <property type="nucleotide sequence ID" value="NZ_JAAVUM010000010.1"/>
</dbReference>
<proteinExistence type="predicted"/>
<keyword evidence="5 7" id="KW-1133">Transmembrane helix</keyword>
<feature type="transmembrane region" description="Helical" evidence="7">
    <location>
        <begin position="252"/>
        <end position="273"/>
    </location>
</feature>
<feature type="transmembrane region" description="Helical" evidence="7">
    <location>
        <begin position="7"/>
        <end position="29"/>
    </location>
</feature>
<evidence type="ECO:0000256" key="3">
    <source>
        <dbReference type="ARBA" id="ARBA00022475"/>
    </source>
</evidence>
<dbReference type="InterPro" id="IPR000515">
    <property type="entry name" value="MetI-like"/>
</dbReference>
<dbReference type="AlphaFoldDB" id="A0A846TR35"/>
<feature type="transmembrane region" description="Helical" evidence="7">
    <location>
        <begin position="155"/>
        <end position="175"/>
    </location>
</feature>
<feature type="transmembrane region" description="Helical" evidence="7">
    <location>
        <begin position="74"/>
        <end position="102"/>
    </location>
</feature>
<evidence type="ECO:0000313" key="10">
    <source>
        <dbReference type="Proteomes" id="UP000587942"/>
    </source>
</evidence>
<dbReference type="CDD" id="cd06261">
    <property type="entry name" value="TM_PBP2"/>
    <property type="match status" value="1"/>
</dbReference>
<dbReference type="Proteomes" id="UP000587942">
    <property type="component" value="Unassembled WGS sequence"/>
</dbReference>
<dbReference type="Gene3D" id="1.10.3720.10">
    <property type="entry name" value="MetI-like"/>
    <property type="match status" value="1"/>
</dbReference>
<gene>
    <name evidence="9" type="ORF">GWK17_14500</name>
</gene>
<evidence type="ECO:0000256" key="4">
    <source>
        <dbReference type="ARBA" id="ARBA00022692"/>
    </source>
</evidence>
<dbReference type="PANTHER" id="PTHR30465">
    <property type="entry name" value="INNER MEMBRANE ABC TRANSPORTER"/>
    <property type="match status" value="1"/>
</dbReference>
<name>A0A846TR35_9BACI</name>
<comment type="caution">
    <text evidence="9">The sequence shown here is derived from an EMBL/GenBank/DDBJ whole genome shotgun (WGS) entry which is preliminary data.</text>
</comment>
<protein>
    <submittedName>
        <fullName evidence="9">ABC transporter permease subunit</fullName>
    </submittedName>
</protein>
<evidence type="ECO:0000256" key="5">
    <source>
        <dbReference type="ARBA" id="ARBA00022989"/>
    </source>
</evidence>
<accession>A0A846TR35</accession>
<evidence type="ECO:0000259" key="8">
    <source>
        <dbReference type="Pfam" id="PF00528"/>
    </source>
</evidence>
<feature type="transmembrane region" description="Helical" evidence="7">
    <location>
        <begin position="114"/>
        <end position="135"/>
    </location>
</feature>
<evidence type="ECO:0000256" key="1">
    <source>
        <dbReference type="ARBA" id="ARBA00004651"/>
    </source>
</evidence>
<keyword evidence="4 7" id="KW-0812">Transmembrane</keyword>
<dbReference type="Pfam" id="PF00528">
    <property type="entry name" value="BPD_transp_1"/>
    <property type="match status" value="1"/>
</dbReference>
<feature type="transmembrane region" description="Helical" evidence="7">
    <location>
        <begin position="220"/>
        <end position="240"/>
    </location>
</feature>
<dbReference type="GO" id="GO:0055085">
    <property type="term" value="P:transmembrane transport"/>
    <property type="evidence" value="ECO:0007669"/>
    <property type="project" value="InterPro"/>
</dbReference>
<keyword evidence="6 7" id="KW-0472">Membrane</keyword>